<comment type="function">
    <text evidence="9">Converts cobyric acid to cobinamide by the addition of aminopropanol on the F carboxylic group.</text>
</comment>
<keyword evidence="6 9" id="KW-0812">Transmembrane</keyword>
<evidence type="ECO:0000313" key="10">
    <source>
        <dbReference type="EMBL" id="SET15161.1"/>
    </source>
</evidence>
<comment type="subcellular location">
    <subcellularLocation>
        <location evidence="1 9">Cell membrane</location>
        <topology evidence="1 9">Multi-pass membrane protein</topology>
    </subcellularLocation>
</comment>
<protein>
    <recommendedName>
        <fullName evidence="9">Cobalamin biosynthesis protein CobD</fullName>
    </recommendedName>
</protein>
<dbReference type="GO" id="GO:0009236">
    <property type="term" value="P:cobalamin biosynthetic process"/>
    <property type="evidence" value="ECO:0007669"/>
    <property type="project" value="UniProtKB-UniRule"/>
</dbReference>
<keyword evidence="5 9" id="KW-0169">Cobalamin biosynthesis</keyword>
<comment type="pathway">
    <text evidence="2 9">Cofactor biosynthesis; adenosylcobalamin biosynthesis.</text>
</comment>
<dbReference type="PANTHER" id="PTHR34308">
    <property type="entry name" value="COBALAMIN BIOSYNTHESIS PROTEIN CBIB"/>
    <property type="match status" value="1"/>
</dbReference>
<gene>
    <name evidence="9" type="primary">cobD</name>
    <name evidence="10" type="ORF">SAMN05216313_102329</name>
</gene>
<dbReference type="STRING" id="460384.SAMN05216313_102329"/>
<keyword evidence="11" id="KW-1185">Reference proteome</keyword>
<evidence type="ECO:0000313" key="11">
    <source>
        <dbReference type="Proteomes" id="UP000198508"/>
    </source>
</evidence>
<dbReference type="HAMAP" id="MF_00024">
    <property type="entry name" value="CobD_CbiB"/>
    <property type="match status" value="1"/>
</dbReference>
<dbReference type="Pfam" id="PF03186">
    <property type="entry name" value="CobD_Cbib"/>
    <property type="match status" value="1"/>
</dbReference>
<dbReference type="UniPathway" id="UPA00148"/>
<keyword evidence="7 9" id="KW-1133">Transmembrane helix</keyword>
<evidence type="ECO:0000256" key="1">
    <source>
        <dbReference type="ARBA" id="ARBA00004651"/>
    </source>
</evidence>
<dbReference type="EMBL" id="FOIM01000002">
    <property type="protein sequence ID" value="SET15161.1"/>
    <property type="molecule type" value="Genomic_DNA"/>
</dbReference>
<dbReference type="PANTHER" id="PTHR34308:SF1">
    <property type="entry name" value="COBALAMIN BIOSYNTHESIS PROTEIN CBIB"/>
    <property type="match status" value="1"/>
</dbReference>
<feature type="transmembrane region" description="Helical" evidence="9">
    <location>
        <begin position="331"/>
        <end position="353"/>
    </location>
</feature>
<dbReference type="GO" id="GO:0005886">
    <property type="term" value="C:plasma membrane"/>
    <property type="evidence" value="ECO:0007669"/>
    <property type="project" value="UniProtKB-SubCell"/>
</dbReference>
<evidence type="ECO:0000256" key="5">
    <source>
        <dbReference type="ARBA" id="ARBA00022573"/>
    </source>
</evidence>
<comment type="caution">
    <text evidence="9">Lacks conserved residue(s) required for the propagation of feature annotation.</text>
</comment>
<dbReference type="GO" id="GO:0015420">
    <property type="term" value="F:ABC-type vitamin B12 transporter activity"/>
    <property type="evidence" value="ECO:0007669"/>
    <property type="project" value="UniProtKB-UniRule"/>
</dbReference>
<evidence type="ECO:0000256" key="9">
    <source>
        <dbReference type="HAMAP-Rule" id="MF_00024"/>
    </source>
</evidence>
<evidence type="ECO:0000256" key="4">
    <source>
        <dbReference type="ARBA" id="ARBA00022475"/>
    </source>
</evidence>
<reference evidence="11" key="1">
    <citation type="submission" date="2016-10" db="EMBL/GenBank/DDBJ databases">
        <authorList>
            <person name="Varghese N."/>
            <person name="Submissions S."/>
        </authorList>
    </citation>
    <scope>NUCLEOTIDE SEQUENCE [LARGE SCALE GENOMIC DNA]</scope>
    <source>
        <strain evidence="11">NLAE-zl-G277</strain>
    </source>
</reference>
<dbReference type="AlphaFoldDB" id="A0A1I0C708"/>
<evidence type="ECO:0000256" key="7">
    <source>
        <dbReference type="ARBA" id="ARBA00022989"/>
    </source>
</evidence>
<evidence type="ECO:0000256" key="2">
    <source>
        <dbReference type="ARBA" id="ARBA00004953"/>
    </source>
</evidence>
<keyword evidence="4 9" id="KW-1003">Cell membrane</keyword>
<keyword evidence="8 9" id="KW-0472">Membrane</keyword>
<organism evidence="10 11">
    <name type="scientific">Enterocloster lavalensis</name>
    <dbReference type="NCBI Taxonomy" id="460384"/>
    <lineage>
        <taxon>Bacteria</taxon>
        <taxon>Bacillati</taxon>
        <taxon>Bacillota</taxon>
        <taxon>Clostridia</taxon>
        <taxon>Lachnospirales</taxon>
        <taxon>Lachnospiraceae</taxon>
        <taxon>Enterocloster</taxon>
    </lineage>
</organism>
<comment type="similarity">
    <text evidence="3 9">Belongs to the CobD/CbiB family.</text>
</comment>
<sequence>MPGGDTEQRTGEIDCMFGLESGWFGLFVFHGGALLGGCALDWLFGDPRWLPHPVRLMGRMIAWLEGLLRPRFSGRERTAGLLLAVLMCGFWTVVPGLLLAALGGFALHLPGRAGACFLLAAESLMCYQLLAAKDLCAESMKVCHSMEKDDVEQARRDVSMIVGRDTAPLDGSGILRAAVETVAENASDGVIAPMLYIALLGPVGGYLYKAVNTMDSMVGYKNDRYRELGRAAAKLDDLVNLIPSRLTGLLFCACAALLPGFDGRGAFEVFCRDRFNHASPNSAQSEAACAGALGLRLAGDAWYFGTLCSKPYIGDDRRAIEASDVRRINRLMFGAQLLFLVLWAGVLALWAAALTL</sequence>
<dbReference type="NCBIfam" id="TIGR00380">
    <property type="entry name" value="cobal_cbiB"/>
    <property type="match status" value="1"/>
</dbReference>
<dbReference type="GO" id="GO:0048472">
    <property type="term" value="F:threonine-phosphate decarboxylase activity"/>
    <property type="evidence" value="ECO:0007669"/>
    <property type="project" value="InterPro"/>
</dbReference>
<dbReference type="Proteomes" id="UP000198508">
    <property type="component" value="Unassembled WGS sequence"/>
</dbReference>
<evidence type="ECO:0000256" key="6">
    <source>
        <dbReference type="ARBA" id="ARBA00022692"/>
    </source>
</evidence>
<proteinExistence type="inferred from homology"/>
<accession>A0A1I0C708</accession>
<name>A0A1I0C708_9FIRM</name>
<evidence type="ECO:0000256" key="3">
    <source>
        <dbReference type="ARBA" id="ARBA00006263"/>
    </source>
</evidence>
<dbReference type="InterPro" id="IPR004485">
    <property type="entry name" value="Cobalamin_biosynth_CobD/CbiB"/>
</dbReference>
<feature type="transmembrane region" description="Helical" evidence="9">
    <location>
        <begin position="79"/>
        <end position="106"/>
    </location>
</feature>
<feature type="transmembrane region" description="Helical" evidence="9">
    <location>
        <begin position="23"/>
        <end position="44"/>
    </location>
</feature>
<evidence type="ECO:0000256" key="8">
    <source>
        <dbReference type="ARBA" id="ARBA00023136"/>
    </source>
</evidence>